<protein>
    <submittedName>
        <fullName evidence="1">YiiD C-terminal domain-containing protein</fullName>
    </submittedName>
</protein>
<evidence type="ECO:0000313" key="2">
    <source>
        <dbReference type="Proteomes" id="UP000539350"/>
    </source>
</evidence>
<proteinExistence type="predicted"/>
<dbReference type="RefSeq" id="WP_182172346.1">
    <property type="nucleotide sequence ID" value="NZ_JACFXU010000014.1"/>
</dbReference>
<comment type="caution">
    <text evidence="1">The sequence shown here is derived from an EMBL/GenBank/DDBJ whole genome shotgun (WGS) entry which is preliminary data.</text>
</comment>
<dbReference type="Pfam" id="PF14539">
    <property type="entry name" value="DUF4442"/>
    <property type="match status" value="1"/>
</dbReference>
<organism evidence="1 2">
    <name type="scientific">Sediminihaliea albiluteola</name>
    <dbReference type="NCBI Taxonomy" id="2758564"/>
    <lineage>
        <taxon>Bacteria</taxon>
        <taxon>Pseudomonadati</taxon>
        <taxon>Pseudomonadota</taxon>
        <taxon>Gammaproteobacteria</taxon>
        <taxon>Cellvibrionales</taxon>
        <taxon>Halieaceae</taxon>
        <taxon>Sediminihaliea</taxon>
    </lineage>
</organism>
<accession>A0A7W2YK57</accession>
<evidence type="ECO:0000313" key="1">
    <source>
        <dbReference type="EMBL" id="MBA6413329.1"/>
    </source>
</evidence>
<reference evidence="1 2" key="1">
    <citation type="submission" date="2020-07" db="EMBL/GenBank/DDBJ databases">
        <title>Halieaceae bacterium, F7430, whole genome shotgun sequencing project.</title>
        <authorList>
            <person name="Jiang S."/>
            <person name="Liu Z.W."/>
            <person name="Du Z.J."/>
        </authorList>
    </citation>
    <scope>NUCLEOTIDE SEQUENCE [LARGE SCALE GENOMIC DNA]</scope>
    <source>
        <strain evidence="1 2">F7430</strain>
    </source>
</reference>
<sequence>MKLTPKLLKLILNFYPPYIGAGVKISHISEDWSELHVSMALRWYNKNALGTHFGGSLYSMVDPHLVLLLMQLLGKDYLVWDKSADIDFIKPGKNKVSAVLKISKETLEEIKTKTAEGDKYFPEFLVNIHDENNELVARVNKTLYVKKKSPK</sequence>
<dbReference type="InterPro" id="IPR029069">
    <property type="entry name" value="HotDog_dom_sf"/>
</dbReference>
<dbReference type="SUPFAM" id="SSF54637">
    <property type="entry name" value="Thioesterase/thiol ester dehydrase-isomerase"/>
    <property type="match status" value="1"/>
</dbReference>
<dbReference type="Proteomes" id="UP000539350">
    <property type="component" value="Unassembled WGS sequence"/>
</dbReference>
<dbReference type="AlphaFoldDB" id="A0A7W2YK57"/>
<dbReference type="EMBL" id="JACFXU010000014">
    <property type="protein sequence ID" value="MBA6413329.1"/>
    <property type="molecule type" value="Genomic_DNA"/>
</dbReference>
<name>A0A7W2YK57_9GAMM</name>
<gene>
    <name evidence="1" type="ORF">H2508_09430</name>
</gene>
<keyword evidence="2" id="KW-1185">Reference proteome</keyword>
<dbReference type="Gene3D" id="3.10.129.10">
    <property type="entry name" value="Hotdog Thioesterase"/>
    <property type="match status" value="1"/>
</dbReference>
<dbReference type="InterPro" id="IPR027961">
    <property type="entry name" value="DUF4442"/>
</dbReference>